<dbReference type="EMBL" id="JBIASD010000032">
    <property type="protein sequence ID" value="MFF3670497.1"/>
    <property type="molecule type" value="Genomic_DNA"/>
</dbReference>
<proteinExistence type="predicted"/>
<keyword evidence="3" id="KW-1185">Reference proteome</keyword>
<name>A0ABW6T0A8_9ACTN</name>
<reference evidence="2 3" key="1">
    <citation type="submission" date="2024-10" db="EMBL/GenBank/DDBJ databases">
        <title>The Natural Products Discovery Center: Release of the First 8490 Sequenced Strains for Exploring Actinobacteria Biosynthetic Diversity.</title>
        <authorList>
            <person name="Kalkreuter E."/>
            <person name="Kautsar S.A."/>
            <person name="Yang D."/>
            <person name="Bader C.D."/>
            <person name="Teijaro C.N."/>
            <person name="Fluegel L."/>
            <person name="Davis C.M."/>
            <person name="Simpson J.R."/>
            <person name="Lauterbach L."/>
            <person name="Steele A.D."/>
            <person name="Gui C."/>
            <person name="Meng S."/>
            <person name="Li G."/>
            <person name="Viehrig K."/>
            <person name="Ye F."/>
            <person name="Su P."/>
            <person name="Kiefer A.F."/>
            <person name="Nichols A."/>
            <person name="Cepeda A.J."/>
            <person name="Yan W."/>
            <person name="Fan B."/>
            <person name="Jiang Y."/>
            <person name="Adhikari A."/>
            <person name="Zheng C.-J."/>
            <person name="Schuster L."/>
            <person name="Cowan T.M."/>
            <person name="Smanski M.J."/>
            <person name="Chevrette M.G."/>
            <person name="De Carvalho L.P.S."/>
            <person name="Shen B."/>
        </authorList>
    </citation>
    <scope>NUCLEOTIDE SEQUENCE [LARGE SCALE GENOMIC DNA]</scope>
    <source>
        <strain evidence="2 3">NPDC002173</strain>
    </source>
</reference>
<evidence type="ECO:0000313" key="2">
    <source>
        <dbReference type="EMBL" id="MFF3670497.1"/>
    </source>
</evidence>
<evidence type="ECO:0000313" key="3">
    <source>
        <dbReference type="Proteomes" id="UP001602013"/>
    </source>
</evidence>
<feature type="signal peptide" evidence="1">
    <location>
        <begin position="1"/>
        <end position="27"/>
    </location>
</feature>
<accession>A0ABW6T0A8</accession>
<sequence length="399" mass="42741">MRKPLALLAAAAVAAALTIGAPVSAQATSPTSALESAINSLHVDDATKARYLETVKALPADWQERAARFKAGLGVTGSAWNEMALNAIDPNDYQCADTTLSAWLDARLEGADFSTIFIVVILGGLDIPAYDALLFNSGDTPQSYGENGEYTTTVTHELRDLKKFWDIKSDDIRGVAMHGDVLKDADRTARVLEVLWGLPAGEGRDLADLLIEVLAADPVLNADNPIFTFNAFAFTAEGDPDPVVQGIPDKIIMGDGIMKGMAGIGLDDEVAAKSILSHEFGHHVQYEDNLFDSPLTGPEATRRTELMADAFAGYFLTHKRGGTLNAKRLLPAVQSFFEVGDCSFSSAGHHGTPNQRLASSSWAVDLAQDAQKQGHIMPSMTFANLFDAQLPVIVKPDAQ</sequence>
<protein>
    <recommendedName>
        <fullName evidence="4">Peptidase</fullName>
    </recommendedName>
</protein>
<comment type="caution">
    <text evidence="2">The sequence shown here is derived from an EMBL/GenBank/DDBJ whole genome shotgun (WGS) entry which is preliminary data.</text>
</comment>
<evidence type="ECO:0000256" key="1">
    <source>
        <dbReference type="SAM" id="SignalP"/>
    </source>
</evidence>
<dbReference type="Proteomes" id="UP001602013">
    <property type="component" value="Unassembled WGS sequence"/>
</dbReference>
<keyword evidence="1" id="KW-0732">Signal</keyword>
<feature type="chain" id="PRO_5047424028" description="Peptidase" evidence="1">
    <location>
        <begin position="28"/>
        <end position="399"/>
    </location>
</feature>
<dbReference type="RefSeq" id="WP_387416718.1">
    <property type="nucleotide sequence ID" value="NZ_JBIASD010000032.1"/>
</dbReference>
<organism evidence="2 3">
    <name type="scientific">Microtetraspora malaysiensis</name>
    <dbReference type="NCBI Taxonomy" id="161358"/>
    <lineage>
        <taxon>Bacteria</taxon>
        <taxon>Bacillati</taxon>
        <taxon>Actinomycetota</taxon>
        <taxon>Actinomycetes</taxon>
        <taxon>Streptosporangiales</taxon>
        <taxon>Streptosporangiaceae</taxon>
        <taxon>Microtetraspora</taxon>
    </lineage>
</organism>
<gene>
    <name evidence="2" type="ORF">ACFYXI_33415</name>
</gene>
<evidence type="ECO:0008006" key="4">
    <source>
        <dbReference type="Google" id="ProtNLM"/>
    </source>
</evidence>